<dbReference type="Pfam" id="PF08335">
    <property type="entry name" value="GlnD_UR_UTase"/>
    <property type="match status" value="1"/>
</dbReference>
<dbReference type="SUPFAM" id="SSF55021">
    <property type="entry name" value="ACT-like"/>
    <property type="match status" value="2"/>
</dbReference>
<evidence type="ECO:0000256" key="4">
    <source>
        <dbReference type="ARBA" id="ARBA00022801"/>
    </source>
</evidence>
<comment type="catalytic activity">
    <reaction evidence="7">
        <text>[protein-PII]-L-tyrosine + UTP = [protein-PII]-uridylyl-L-tyrosine + diphosphate</text>
        <dbReference type="Rhea" id="RHEA:13673"/>
        <dbReference type="Rhea" id="RHEA-COMP:12147"/>
        <dbReference type="Rhea" id="RHEA-COMP:12148"/>
        <dbReference type="ChEBI" id="CHEBI:33019"/>
        <dbReference type="ChEBI" id="CHEBI:46398"/>
        <dbReference type="ChEBI" id="CHEBI:46858"/>
        <dbReference type="ChEBI" id="CHEBI:90602"/>
        <dbReference type="EC" id="2.7.7.59"/>
    </reaction>
</comment>
<comment type="similarity">
    <text evidence="7">Belongs to the GlnD family.</text>
</comment>
<dbReference type="InterPro" id="IPR002912">
    <property type="entry name" value="ACT_dom"/>
</dbReference>
<accession>A0A1H0F6A1</accession>
<proteinExistence type="inferred from homology"/>
<reference evidence="10 11" key="1">
    <citation type="submission" date="2016-10" db="EMBL/GenBank/DDBJ databases">
        <authorList>
            <person name="de Groot N.N."/>
        </authorList>
    </citation>
    <scope>NUCLEOTIDE SEQUENCE [LARGE SCALE GENOMIC DNA]</scope>
    <source>
        <strain evidence="10 11">DSM 15269</strain>
    </source>
</reference>
<comment type="function">
    <text evidence="7">Modifies, by uridylylation and deuridylylation, the PII regulatory proteins (GlnB and homologs), in response to the nitrogen status of the cell that GlnD senses through the glutamine level. Under low glutamine levels, catalyzes the conversion of the PII proteins and UTP to PII-UMP and PPi, while under higher glutamine levels, GlnD hydrolyzes PII-UMP to PII and UMP (deuridylylation). Thus, controls uridylylation state and activity of the PII proteins, and plays an important role in the regulation of nitrogen metabolism.</text>
</comment>
<keyword evidence="1 7" id="KW-0808">Transferase</keyword>
<dbReference type="PROSITE" id="PS51831">
    <property type="entry name" value="HD"/>
    <property type="match status" value="1"/>
</dbReference>
<dbReference type="EC" id="2.7.7.59" evidence="7"/>
<dbReference type="InterPro" id="IPR045865">
    <property type="entry name" value="ACT-like_dom_sf"/>
</dbReference>
<comment type="cofactor">
    <cofactor evidence="7">
        <name>Mg(2+)</name>
        <dbReference type="ChEBI" id="CHEBI:18420"/>
    </cofactor>
</comment>
<dbReference type="AlphaFoldDB" id="A0A1H0F6A1"/>
<feature type="domain" description="ACT" evidence="8">
    <location>
        <begin position="779"/>
        <end position="848"/>
    </location>
</feature>
<dbReference type="PANTHER" id="PTHR47320">
    <property type="entry name" value="BIFUNCTIONAL URIDYLYLTRANSFERASE/URIDYLYL-REMOVING ENZYME"/>
    <property type="match status" value="1"/>
</dbReference>
<dbReference type="GO" id="GO:0008773">
    <property type="term" value="F:[protein-PII] uridylyltransferase activity"/>
    <property type="evidence" value="ECO:0007669"/>
    <property type="project" value="UniProtKB-UniRule"/>
</dbReference>
<comment type="catalytic activity">
    <reaction evidence="7">
        <text>[protein-PII]-uridylyl-L-tyrosine + H2O = [protein-PII]-L-tyrosine + UMP + H(+)</text>
        <dbReference type="Rhea" id="RHEA:48600"/>
        <dbReference type="Rhea" id="RHEA-COMP:12147"/>
        <dbReference type="Rhea" id="RHEA-COMP:12148"/>
        <dbReference type="ChEBI" id="CHEBI:15377"/>
        <dbReference type="ChEBI" id="CHEBI:15378"/>
        <dbReference type="ChEBI" id="CHEBI:46858"/>
        <dbReference type="ChEBI" id="CHEBI:57865"/>
        <dbReference type="ChEBI" id="CHEBI:90602"/>
    </reaction>
</comment>
<dbReference type="CDD" id="cd00077">
    <property type="entry name" value="HDc"/>
    <property type="match status" value="1"/>
</dbReference>
<dbReference type="InterPro" id="IPR003607">
    <property type="entry name" value="HD/PDEase_dom"/>
</dbReference>
<comment type="domain">
    <text evidence="7">Has four distinct domains: an N-terminal nucleotidyltransferase (NT) domain responsible for UTase activity, a central HD domain that encodes UR activity, and two C-terminal ACT domains that seem to have a role in glutamine sensing.</text>
</comment>
<dbReference type="OrthoDB" id="9758038at2"/>
<evidence type="ECO:0000256" key="5">
    <source>
        <dbReference type="ARBA" id="ARBA00022842"/>
    </source>
</evidence>
<protein>
    <recommendedName>
        <fullName evidence="7">Bifunctional uridylyltransferase/uridylyl-removing enzyme</fullName>
        <shortName evidence="7">UTase/UR</shortName>
    </recommendedName>
    <alternativeName>
        <fullName evidence="7">Bifunctional [protein-PII] modification enzyme</fullName>
    </alternativeName>
    <alternativeName>
        <fullName evidence="7">Bifunctional nitrogen sensor protein</fullName>
    </alternativeName>
    <domain>
        <recommendedName>
            <fullName evidence="7">[Protein-PII] uridylyltransferase</fullName>
            <shortName evidence="7">PII uridylyltransferase</shortName>
            <shortName evidence="7">UTase</shortName>
            <ecNumber evidence="7">2.7.7.59</ecNumber>
        </recommendedName>
    </domain>
    <domain>
        <recommendedName>
            <fullName evidence="7">[Protein-PII]-UMP uridylyl-removing enzyme</fullName>
            <shortName evidence="7">UR</shortName>
            <ecNumber evidence="7">3.1.4.-</ecNumber>
        </recommendedName>
    </domain>
</protein>
<dbReference type="PANTHER" id="PTHR47320:SF1">
    <property type="entry name" value="BIFUNCTIONAL URIDYLYLTRANSFERASE_URIDYLYL-REMOVING ENZYME"/>
    <property type="match status" value="1"/>
</dbReference>
<comment type="caution">
    <text evidence="7">Lacks conserved residue(s) required for the propagation of feature annotation.</text>
</comment>
<evidence type="ECO:0000313" key="11">
    <source>
        <dbReference type="Proteomes" id="UP000199602"/>
    </source>
</evidence>
<dbReference type="HAMAP" id="MF_00277">
    <property type="entry name" value="PII_uridylyl_transf"/>
    <property type="match status" value="1"/>
</dbReference>
<dbReference type="GO" id="GO:0006808">
    <property type="term" value="P:regulation of nitrogen utilization"/>
    <property type="evidence" value="ECO:0007669"/>
    <property type="project" value="UniProtKB-UniRule"/>
</dbReference>
<dbReference type="Pfam" id="PF24931">
    <property type="entry name" value="ACT_ACR9_3rd"/>
    <property type="match status" value="1"/>
</dbReference>
<keyword evidence="6 7" id="KW-0511">Multifunctional enzyme</keyword>
<evidence type="ECO:0000313" key="10">
    <source>
        <dbReference type="EMBL" id="SDN90123.1"/>
    </source>
</evidence>
<dbReference type="CDD" id="cd05401">
    <property type="entry name" value="NT_GlnE_GlnD_like"/>
    <property type="match status" value="1"/>
</dbReference>
<evidence type="ECO:0000256" key="2">
    <source>
        <dbReference type="ARBA" id="ARBA00022695"/>
    </source>
</evidence>
<name>A0A1H0F6A1_9BACT</name>
<dbReference type="SUPFAM" id="SSF81593">
    <property type="entry name" value="Nucleotidyltransferase substrate binding subunit/domain"/>
    <property type="match status" value="1"/>
</dbReference>
<keyword evidence="3" id="KW-0677">Repeat</keyword>
<dbReference type="NCBIfam" id="TIGR01693">
    <property type="entry name" value="UTase_glnD"/>
    <property type="match status" value="1"/>
</dbReference>
<dbReference type="SUPFAM" id="SSF109604">
    <property type="entry name" value="HD-domain/PDEase-like"/>
    <property type="match status" value="1"/>
</dbReference>
<dbReference type="SUPFAM" id="SSF81301">
    <property type="entry name" value="Nucleotidyltransferase"/>
    <property type="match status" value="1"/>
</dbReference>
<dbReference type="Gene3D" id="1.10.3210.10">
    <property type="entry name" value="Hypothetical protein af1432"/>
    <property type="match status" value="1"/>
</dbReference>
<evidence type="ECO:0000256" key="1">
    <source>
        <dbReference type="ARBA" id="ARBA00022679"/>
    </source>
</evidence>
<keyword evidence="2 7" id="KW-0548">Nucleotidyltransferase</keyword>
<comment type="activity regulation">
    <text evidence="7">Uridylyltransferase (UTase) activity is inhibited by glutamine, while glutamine activates uridylyl-removing (UR) activity.</text>
</comment>
<dbReference type="RefSeq" id="WP_092065934.1">
    <property type="nucleotide sequence ID" value="NZ_FNIN01000011.1"/>
</dbReference>
<dbReference type="InterPro" id="IPR013546">
    <property type="entry name" value="PII_UdlTrfase/GS_AdlTrfase"/>
</dbReference>
<dbReference type="InterPro" id="IPR043519">
    <property type="entry name" value="NT_sf"/>
</dbReference>
<feature type="domain" description="HD" evidence="9">
    <location>
        <begin position="437"/>
        <end position="546"/>
    </location>
</feature>
<evidence type="ECO:0000259" key="8">
    <source>
        <dbReference type="PROSITE" id="PS51671"/>
    </source>
</evidence>
<evidence type="ECO:0000256" key="7">
    <source>
        <dbReference type="HAMAP-Rule" id="MF_00277"/>
    </source>
</evidence>
<sequence>MKGKEINNLSSLKRILSPRFLTQISGRKFAHLFSFATDCYFKDKYNDLNLNTKGISLVALGGYGRAELCVHSDIDILLLIHDNNLLELEKIAHNLFVPLWDMGFEVGHSVWTISNCLALAKENFEVLASLLDARFIVGDKNLFKDFQLSLAKVLNPELKKRFIHWLQENRIKRGDRFGSASSQIEPHLKESLGGLRDYHYLKWVAKVWFSLSQIEDLVREGLISHPEYEELQESVDFIFLVRNQLHFLSKRRNDILHFEIQPTIAQQIGFEDKNGKFAVENFLSILHKKMSVLEVLCNLFYKTHFTEINNFNYLLQEEEIDVSLGICLRNGTLDFEDTKYILSNNLILLEIFKYSAMYNIPISWESRRIINELVSLLRDSLYKNEESSKIWEDILVSDNVYFALKQMLDTEFLAKFFPDFGVVSDFVQFDAYHIYPTGAHSVKTVDFIVKVKEDNLWSELIGEYSNDISLRWAALFHDIGKIGPNHSLIGAQLAKKILTKLNLENNIIDIVCFLIENHLLLVKTATRQDLEDESVIVNLASKIESSKKLGLLTLLSYADAKATGPKAWNPWVESLLREVFFKVKKVLEQGVLAEPHLVHRLASTRDKLRELGKKRFSLDFLESTLDSLPARYLLHHLPQEIYKHIELIFEKKDKQKRIVFQAKPDKKTNLWEIIIVGDDFRGVFMKIVGVLTMSGLNIFSADLNSLKNGLFIDIFRVSNPPDPLFVDEFWEKVESRLDFVFSNKLDVDKEMSSMHEFFTKNDIEIKVSVDNNKSDFYTVIEVIADDKPGFLYKIAKTLLNLDLDVLFARVATYKDKVVDVFYVLDKEKEKIVDPLKIEEIEFCLKSSF</sequence>
<dbReference type="CDD" id="cd04899">
    <property type="entry name" value="ACT_ACR-UUR-like_2"/>
    <property type="match status" value="1"/>
</dbReference>
<dbReference type="InterPro" id="IPR010043">
    <property type="entry name" value="UTase/UR"/>
</dbReference>
<dbReference type="GO" id="GO:0008081">
    <property type="term" value="F:phosphoric diester hydrolase activity"/>
    <property type="evidence" value="ECO:0007669"/>
    <property type="project" value="UniProtKB-UniRule"/>
</dbReference>
<dbReference type="EMBL" id="FNIN01000011">
    <property type="protein sequence ID" value="SDN90123.1"/>
    <property type="molecule type" value="Genomic_DNA"/>
</dbReference>
<dbReference type="Proteomes" id="UP000199602">
    <property type="component" value="Unassembled WGS sequence"/>
</dbReference>
<dbReference type="STRING" id="206665.SAMN04488516_1115"/>
<keyword evidence="11" id="KW-1185">Reference proteome</keyword>
<organism evidence="10 11">
    <name type="scientific">Desulfonauticus submarinus</name>
    <dbReference type="NCBI Taxonomy" id="206665"/>
    <lineage>
        <taxon>Bacteria</taxon>
        <taxon>Pseudomonadati</taxon>
        <taxon>Thermodesulfobacteriota</taxon>
        <taxon>Desulfovibrionia</taxon>
        <taxon>Desulfovibrionales</taxon>
        <taxon>Desulfonauticaceae</taxon>
        <taxon>Desulfonauticus</taxon>
    </lineage>
</organism>
<gene>
    <name evidence="7" type="primary">glnD</name>
    <name evidence="10" type="ORF">SAMN04488516_1115</name>
</gene>
<evidence type="ECO:0000259" key="9">
    <source>
        <dbReference type="PROSITE" id="PS51831"/>
    </source>
</evidence>
<feature type="region of interest" description="Uridylyltransferase" evidence="7">
    <location>
        <begin position="1"/>
        <end position="321"/>
    </location>
</feature>
<dbReference type="PIRSF" id="PIRSF006288">
    <property type="entry name" value="PII_uridyltransf"/>
    <property type="match status" value="1"/>
</dbReference>
<dbReference type="EC" id="3.1.4.-" evidence="7"/>
<evidence type="ECO:0000256" key="6">
    <source>
        <dbReference type="ARBA" id="ARBA00023268"/>
    </source>
</evidence>
<dbReference type="SMART" id="SM00471">
    <property type="entry name" value="HDc"/>
    <property type="match status" value="1"/>
</dbReference>
<evidence type="ECO:0000256" key="3">
    <source>
        <dbReference type="ARBA" id="ARBA00022737"/>
    </source>
</evidence>
<keyword evidence="5 7" id="KW-0460">Magnesium</keyword>
<dbReference type="PROSITE" id="PS51671">
    <property type="entry name" value="ACT"/>
    <property type="match status" value="1"/>
</dbReference>
<dbReference type="InterPro" id="IPR006674">
    <property type="entry name" value="HD_domain"/>
</dbReference>
<keyword evidence="4 7" id="KW-0378">Hydrolase</keyword>
<dbReference type="Pfam" id="PF01966">
    <property type="entry name" value="HD"/>
    <property type="match status" value="1"/>
</dbReference>